<dbReference type="eggNOG" id="COG4638">
    <property type="taxonomic scope" value="Bacteria"/>
</dbReference>
<dbReference type="SUPFAM" id="SSF50022">
    <property type="entry name" value="ISP domain"/>
    <property type="match status" value="1"/>
</dbReference>
<keyword evidence="5" id="KW-0411">Iron-sulfur</keyword>
<evidence type="ECO:0000256" key="3">
    <source>
        <dbReference type="ARBA" id="ARBA00023002"/>
    </source>
</evidence>
<sequence length="367" mass="42931">MSVRKSELLNMESTITLSSQPVQNRVREIGINPNYWYPVAWSHQLKPCQILPVVVWQQAIAVYRDVNHQLHALENACPHKGVVFDKGEVFETHLVCPYHGWEFNGEGECVKIPYLPPEQKLPCAKARNYPIQEKYGIIWIFPGDPSLAELKTIPDVPEYNESEWLIVEIPAHFQAHFSICNENTMDVFHGFLHRDIQGWFNPILTQLKAKKNTVHAQYQVSYRGWLSKFLNLNKDENQVTTRTVSITYNYPHYHSTLEGVSSLYLMRLPVSLTETRSFSLLFIKLRLPKWVVNLIRGQLSQIIWHFLFKKFLDQDIEMIESEQQTYLANPHRQYVEINPAIIALQRVNIAQYEEFMQQSELISNHKN</sequence>
<dbReference type="STRING" id="65393.PCC7424_2979"/>
<dbReference type="CDD" id="cd03469">
    <property type="entry name" value="Rieske_RO_Alpha_N"/>
    <property type="match status" value="1"/>
</dbReference>
<keyword evidence="8" id="KW-1185">Reference proteome</keyword>
<feature type="domain" description="Rieske" evidence="6">
    <location>
        <begin position="36"/>
        <end position="140"/>
    </location>
</feature>
<dbReference type="PANTHER" id="PTHR21266:SF57">
    <property type="entry name" value="3-CHLOROBENZOATE-3,4-DIOXYGENASE"/>
    <property type="match status" value="1"/>
</dbReference>
<dbReference type="InterPro" id="IPR036922">
    <property type="entry name" value="Rieske_2Fe-2S_sf"/>
</dbReference>
<dbReference type="Pfam" id="PF00355">
    <property type="entry name" value="Rieske"/>
    <property type="match status" value="1"/>
</dbReference>
<dbReference type="HOGENOM" id="CLU_039484_2_0_3"/>
<proteinExistence type="predicted"/>
<keyword evidence="3" id="KW-0560">Oxidoreductase</keyword>
<dbReference type="EMBL" id="CP001291">
    <property type="protein sequence ID" value="ACK71381.1"/>
    <property type="molecule type" value="Genomic_DNA"/>
</dbReference>
<protein>
    <submittedName>
        <fullName evidence="7">Rieske (2Fe-2S) domain protein</fullName>
    </submittedName>
</protein>
<dbReference type="Gene3D" id="3.90.380.10">
    <property type="entry name" value="Naphthalene 1,2-dioxygenase Alpha Subunit, Chain A, domain 1"/>
    <property type="match status" value="1"/>
</dbReference>
<keyword evidence="1" id="KW-0001">2Fe-2S</keyword>
<dbReference type="SUPFAM" id="SSF55961">
    <property type="entry name" value="Bet v1-like"/>
    <property type="match status" value="1"/>
</dbReference>
<keyword evidence="4" id="KW-0408">Iron</keyword>
<evidence type="ECO:0000259" key="6">
    <source>
        <dbReference type="PROSITE" id="PS51296"/>
    </source>
</evidence>
<dbReference type="GO" id="GO:0004497">
    <property type="term" value="F:monooxygenase activity"/>
    <property type="evidence" value="ECO:0007669"/>
    <property type="project" value="UniProtKB-ARBA"/>
</dbReference>
<dbReference type="PROSITE" id="PS51296">
    <property type="entry name" value="RIESKE"/>
    <property type="match status" value="1"/>
</dbReference>
<dbReference type="GO" id="GO:0051537">
    <property type="term" value="F:2 iron, 2 sulfur cluster binding"/>
    <property type="evidence" value="ECO:0007669"/>
    <property type="project" value="UniProtKB-KW"/>
</dbReference>
<dbReference type="InterPro" id="IPR050584">
    <property type="entry name" value="Cholesterol_7-desaturase"/>
</dbReference>
<name>B7KA25_GLOC7</name>
<dbReference type="GO" id="GO:0046872">
    <property type="term" value="F:metal ion binding"/>
    <property type="evidence" value="ECO:0007669"/>
    <property type="project" value="UniProtKB-KW"/>
</dbReference>
<dbReference type="AlphaFoldDB" id="B7KA25"/>
<evidence type="ECO:0000256" key="4">
    <source>
        <dbReference type="ARBA" id="ARBA00023004"/>
    </source>
</evidence>
<dbReference type="Proteomes" id="UP000002384">
    <property type="component" value="Chromosome"/>
</dbReference>
<dbReference type="Gene3D" id="2.102.10.10">
    <property type="entry name" value="Rieske [2Fe-2S] iron-sulphur domain"/>
    <property type="match status" value="1"/>
</dbReference>
<dbReference type="PANTHER" id="PTHR21266">
    <property type="entry name" value="IRON-SULFUR DOMAIN CONTAINING PROTEIN"/>
    <property type="match status" value="1"/>
</dbReference>
<evidence type="ECO:0000256" key="5">
    <source>
        <dbReference type="ARBA" id="ARBA00023014"/>
    </source>
</evidence>
<dbReference type="InterPro" id="IPR044043">
    <property type="entry name" value="VanA_C_cat"/>
</dbReference>
<evidence type="ECO:0000256" key="2">
    <source>
        <dbReference type="ARBA" id="ARBA00022723"/>
    </source>
</evidence>
<dbReference type="KEGG" id="cyc:PCC7424_2979"/>
<evidence type="ECO:0000256" key="1">
    <source>
        <dbReference type="ARBA" id="ARBA00022714"/>
    </source>
</evidence>
<organism evidence="7 8">
    <name type="scientific">Gloeothece citriformis (strain PCC 7424)</name>
    <name type="common">Cyanothece sp. (strain PCC 7424)</name>
    <dbReference type="NCBI Taxonomy" id="65393"/>
    <lineage>
        <taxon>Bacteria</taxon>
        <taxon>Bacillati</taxon>
        <taxon>Cyanobacteriota</taxon>
        <taxon>Cyanophyceae</taxon>
        <taxon>Oscillatoriophycideae</taxon>
        <taxon>Chroococcales</taxon>
        <taxon>Aphanothecaceae</taxon>
        <taxon>Gloeothece</taxon>
        <taxon>Gloeothece citriformis</taxon>
    </lineage>
</organism>
<gene>
    <name evidence="7" type="ordered locus">PCC7424_2979</name>
</gene>
<dbReference type="Pfam" id="PF19112">
    <property type="entry name" value="VanA_C"/>
    <property type="match status" value="1"/>
</dbReference>
<reference evidence="8" key="1">
    <citation type="journal article" date="2011" name="MBio">
        <title>Novel metabolic attributes of the genus Cyanothece, comprising a group of unicellular nitrogen-fixing Cyanobacteria.</title>
        <authorList>
            <person name="Bandyopadhyay A."/>
            <person name="Elvitigala T."/>
            <person name="Welsh E."/>
            <person name="Stockel J."/>
            <person name="Liberton M."/>
            <person name="Min H."/>
            <person name="Sherman L.A."/>
            <person name="Pakrasi H.B."/>
        </authorList>
    </citation>
    <scope>NUCLEOTIDE SEQUENCE [LARGE SCALE GENOMIC DNA]</scope>
    <source>
        <strain evidence="8">PCC 7424</strain>
    </source>
</reference>
<evidence type="ECO:0000313" key="7">
    <source>
        <dbReference type="EMBL" id="ACK71381.1"/>
    </source>
</evidence>
<dbReference type="InterPro" id="IPR017941">
    <property type="entry name" value="Rieske_2Fe-2S"/>
</dbReference>
<dbReference type="GO" id="GO:0016705">
    <property type="term" value="F:oxidoreductase activity, acting on paired donors, with incorporation or reduction of molecular oxygen"/>
    <property type="evidence" value="ECO:0007669"/>
    <property type="project" value="UniProtKB-ARBA"/>
</dbReference>
<keyword evidence="2" id="KW-0479">Metal-binding</keyword>
<evidence type="ECO:0000313" key="8">
    <source>
        <dbReference type="Proteomes" id="UP000002384"/>
    </source>
</evidence>
<accession>B7KA25</accession>